<evidence type="ECO:0000313" key="5">
    <source>
        <dbReference type="EMBL" id="CAJ1399621.1"/>
    </source>
</evidence>
<dbReference type="PANTHER" id="PTHR44200:SF1">
    <property type="entry name" value="DNAJ HOMOLOG SUBFAMILY C MEMBER 7"/>
    <property type="match status" value="1"/>
</dbReference>
<keyword evidence="1" id="KW-0802">TPR repeat</keyword>
<dbReference type="PANTHER" id="PTHR44200">
    <property type="entry name" value="DNAJ HOMOLOG SUBFAMILY C MEMBER 7"/>
    <property type="match status" value="1"/>
</dbReference>
<dbReference type="InterPro" id="IPR036869">
    <property type="entry name" value="J_dom_sf"/>
</dbReference>
<keyword evidence="6" id="KW-1185">Reference proteome</keyword>
<dbReference type="SUPFAM" id="SSF46565">
    <property type="entry name" value="Chaperone J-domain"/>
    <property type="match status" value="1"/>
</dbReference>
<dbReference type="InterPro" id="IPR052758">
    <property type="entry name" value="SRC_co-chaperone"/>
</dbReference>
<dbReference type="SMART" id="SM00028">
    <property type="entry name" value="TPR"/>
    <property type="match status" value="2"/>
</dbReference>
<evidence type="ECO:0000256" key="3">
    <source>
        <dbReference type="SAM" id="SignalP"/>
    </source>
</evidence>
<feature type="compositionally biased region" description="Basic and acidic residues" evidence="2">
    <location>
        <begin position="551"/>
        <end position="591"/>
    </location>
</feature>
<dbReference type="PROSITE" id="PS50005">
    <property type="entry name" value="TPR"/>
    <property type="match status" value="1"/>
</dbReference>
<organism evidence="5 6">
    <name type="scientific">Effrenium voratum</name>
    <dbReference type="NCBI Taxonomy" id="2562239"/>
    <lineage>
        <taxon>Eukaryota</taxon>
        <taxon>Sar</taxon>
        <taxon>Alveolata</taxon>
        <taxon>Dinophyceae</taxon>
        <taxon>Suessiales</taxon>
        <taxon>Symbiodiniaceae</taxon>
        <taxon>Effrenium</taxon>
    </lineage>
</organism>
<dbReference type="CDD" id="cd06257">
    <property type="entry name" value="DnaJ"/>
    <property type="match status" value="1"/>
</dbReference>
<protein>
    <recommendedName>
        <fullName evidence="4">J domain-containing protein</fullName>
    </recommendedName>
</protein>
<evidence type="ECO:0000256" key="1">
    <source>
        <dbReference type="PROSITE-ProRule" id="PRU00339"/>
    </source>
</evidence>
<dbReference type="Gene3D" id="1.10.287.110">
    <property type="entry name" value="DnaJ domain"/>
    <property type="match status" value="1"/>
</dbReference>
<feature type="repeat" description="TPR" evidence="1">
    <location>
        <begin position="309"/>
        <end position="342"/>
    </location>
</feature>
<gene>
    <name evidence="5" type="ORF">EVOR1521_LOCUS23128</name>
</gene>
<dbReference type="InterPro" id="IPR018253">
    <property type="entry name" value="DnaJ_domain_CS"/>
</dbReference>
<evidence type="ECO:0000313" key="6">
    <source>
        <dbReference type="Proteomes" id="UP001178507"/>
    </source>
</evidence>
<dbReference type="AlphaFoldDB" id="A0AA36NDQ9"/>
<feature type="region of interest" description="Disordered" evidence="2">
    <location>
        <begin position="137"/>
        <end position="159"/>
    </location>
</feature>
<feature type="signal peptide" evidence="3">
    <location>
        <begin position="1"/>
        <end position="27"/>
    </location>
</feature>
<dbReference type="InterPro" id="IPR001623">
    <property type="entry name" value="DnaJ_domain"/>
</dbReference>
<dbReference type="Gene3D" id="1.25.40.10">
    <property type="entry name" value="Tetratricopeptide repeat domain"/>
    <property type="match status" value="1"/>
</dbReference>
<sequence length="629" mass="69127">MSNGHAGLKLHWRPASCLFALFQGALSSSLVGPGAVGSFQGGGGGRRFAGYAQVTEPPVGFFIGGSSIRGLNGLYSREQHVPGGFSHSFTFSYRHDYTGWRLCLVGASDSVRRSTGRQTEWVLIDPDKADRLRHDGDQLIPGSGRRWSHVHRTKDTEPNLKAGSAVAQAVEDDDDELPWQVVGVGAQEMLERLKRYFNFYKHEVQAAISGRNLPALPLGGKGLETGPPDGFSLPSAVQAAEASEADGTDACLEGPASLENVEAELPMADSPWASAVLELRRARCHRRQRKLEESEAAIGAALSLFPRFAAAMEEQGKLRIDQGRYQQAIHSFETLLHIDRRTWPSLADWLVRVHTLKRRQESDVLAEKAEVVAEGRTSQCLAWRQTGGCSPTGVLEPSADKPCTAAIVNGNSGFCQCTPLGARGASGSAAESTCDDHVPFTCAQKCAERQQAESGQRPKLSEEEARLAAEVAKVAEATPCSLLRGGHVPEWCHSDHYRVLGLRCDFAATEESEELKRAYKRRSLQYHPDKPGGSALAFQRVADAHQVLLDPSKRRAFDEGSDFPRKRQQDGSEGETHKEEVEKKYFPDRFDFQPFGDPHSDRREAKARQDKLLERRRQEALARGARAEL</sequence>
<dbReference type="InterPro" id="IPR019734">
    <property type="entry name" value="TPR_rpt"/>
</dbReference>
<feature type="region of interest" description="Disordered" evidence="2">
    <location>
        <begin position="551"/>
        <end position="610"/>
    </location>
</feature>
<evidence type="ECO:0000259" key="4">
    <source>
        <dbReference type="PROSITE" id="PS50076"/>
    </source>
</evidence>
<dbReference type="PROSITE" id="PS00636">
    <property type="entry name" value="DNAJ_1"/>
    <property type="match status" value="1"/>
</dbReference>
<name>A0AA36NDQ9_9DINO</name>
<accession>A0AA36NDQ9</accession>
<dbReference type="SUPFAM" id="SSF48452">
    <property type="entry name" value="TPR-like"/>
    <property type="match status" value="1"/>
</dbReference>
<dbReference type="PROSITE" id="PS50076">
    <property type="entry name" value="DNAJ_2"/>
    <property type="match status" value="1"/>
</dbReference>
<dbReference type="Pfam" id="PF00226">
    <property type="entry name" value="DnaJ"/>
    <property type="match status" value="1"/>
</dbReference>
<dbReference type="SMART" id="SM00271">
    <property type="entry name" value="DnaJ"/>
    <property type="match status" value="1"/>
</dbReference>
<evidence type="ECO:0000256" key="2">
    <source>
        <dbReference type="SAM" id="MobiDB-lite"/>
    </source>
</evidence>
<proteinExistence type="predicted"/>
<dbReference type="EMBL" id="CAUJNA010003342">
    <property type="protein sequence ID" value="CAJ1399621.1"/>
    <property type="molecule type" value="Genomic_DNA"/>
</dbReference>
<feature type="compositionally biased region" description="Basic and acidic residues" evidence="2">
    <location>
        <begin position="598"/>
        <end position="610"/>
    </location>
</feature>
<feature type="domain" description="J" evidence="4">
    <location>
        <begin position="495"/>
        <end position="561"/>
    </location>
</feature>
<dbReference type="InterPro" id="IPR011990">
    <property type="entry name" value="TPR-like_helical_dom_sf"/>
</dbReference>
<feature type="chain" id="PRO_5041431679" description="J domain-containing protein" evidence="3">
    <location>
        <begin position="28"/>
        <end position="629"/>
    </location>
</feature>
<reference evidence="5" key="1">
    <citation type="submission" date="2023-08" db="EMBL/GenBank/DDBJ databases">
        <authorList>
            <person name="Chen Y."/>
            <person name="Shah S."/>
            <person name="Dougan E. K."/>
            <person name="Thang M."/>
            <person name="Chan C."/>
        </authorList>
    </citation>
    <scope>NUCLEOTIDE SEQUENCE</scope>
</reference>
<keyword evidence="3" id="KW-0732">Signal</keyword>
<comment type="caution">
    <text evidence="5">The sequence shown here is derived from an EMBL/GenBank/DDBJ whole genome shotgun (WGS) entry which is preliminary data.</text>
</comment>
<dbReference type="Proteomes" id="UP001178507">
    <property type="component" value="Unassembled WGS sequence"/>
</dbReference>